<keyword evidence="6 12" id="KW-0067">ATP-binding</keyword>
<evidence type="ECO:0000256" key="8">
    <source>
        <dbReference type="ARBA" id="ARBA00023136"/>
    </source>
</evidence>
<dbReference type="GO" id="GO:0005524">
    <property type="term" value="F:ATP binding"/>
    <property type="evidence" value="ECO:0007669"/>
    <property type="project" value="UniProtKB-KW"/>
</dbReference>
<evidence type="ECO:0000256" key="4">
    <source>
        <dbReference type="ARBA" id="ARBA00022692"/>
    </source>
</evidence>
<dbReference type="PROSITE" id="PS50929">
    <property type="entry name" value="ABC_TM1F"/>
    <property type="match status" value="1"/>
</dbReference>
<dbReference type="InterPro" id="IPR050835">
    <property type="entry name" value="ABC_transporter_sub-D"/>
</dbReference>
<evidence type="ECO:0000256" key="7">
    <source>
        <dbReference type="ARBA" id="ARBA00022989"/>
    </source>
</evidence>
<evidence type="ECO:0000313" key="12">
    <source>
        <dbReference type="EMBL" id="XDJ50176.1"/>
    </source>
</evidence>
<evidence type="ECO:0000256" key="3">
    <source>
        <dbReference type="ARBA" id="ARBA00022475"/>
    </source>
</evidence>
<dbReference type="InterPro" id="IPR003439">
    <property type="entry name" value="ABC_transporter-like_ATP-bd"/>
</dbReference>
<dbReference type="SMART" id="SM00382">
    <property type="entry name" value="AAA"/>
    <property type="match status" value="1"/>
</dbReference>
<dbReference type="PANTHER" id="PTHR11384">
    <property type="entry name" value="ATP-BINDING CASSETTE, SUB-FAMILY D MEMBER"/>
    <property type="match status" value="1"/>
</dbReference>
<dbReference type="PROSITE" id="PS50893">
    <property type="entry name" value="ABC_TRANSPORTER_2"/>
    <property type="match status" value="1"/>
</dbReference>
<dbReference type="InterPro" id="IPR011527">
    <property type="entry name" value="ABC1_TM_dom"/>
</dbReference>
<dbReference type="InterPro" id="IPR003593">
    <property type="entry name" value="AAA+_ATPase"/>
</dbReference>
<dbReference type="InterPro" id="IPR027417">
    <property type="entry name" value="P-loop_NTPase"/>
</dbReference>
<keyword evidence="8 9" id="KW-0472">Membrane</keyword>
<reference evidence="12" key="1">
    <citation type="submission" date="2024-05" db="EMBL/GenBank/DDBJ databases">
        <authorList>
            <person name="Luo Y.-C."/>
            <person name="Nicholds J."/>
            <person name="Mortimer T."/>
            <person name="Maboni G."/>
        </authorList>
    </citation>
    <scope>NUCLEOTIDE SEQUENCE</scope>
    <source>
        <strain evidence="12">151108</strain>
    </source>
</reference>
<dbReference type="EMBL" id="CP158255">
    <property type="protein sequence ID" value="XDJ50176.1"/>
    <property type="molecule type" value="Genomic_DNA"/>
</dbReference>
<accession>A0AB39D8J2</accession>
<keyword evidence="5" id="KW-0547">Nucleotide-binding</keyword>
<evidence type="ECO:0000259" key="11">
    <source>
        <dbReference type="PROSITE" id="PS50929"/>
    </source>
</evidence>
<evidence type="ECO:0000256" key="9">
    <source>
        <dbReference type="SAM" id="Phobius"/>
    </source>
</evidence>
<feature type="transmembrane region" description="Helical" evidence="9">
    <location>
        <begin position="56"/>
        <end position="77"/>
    </location>
</feature>
<organism evidence="12">
    <name type="scientific">Castellaniella ginsengisoli</name>
    <dbReference type="NCBI Taxonomy" id="546114"/>
    <lineage>
        <taxon>Bacteria</taxon>
        <taxon>Pseudomonadati</taxon>
        <taxon>Pseudomonadota</taxon>
        <taxon>Betaproteobacteria</taxon>
        <taxon>Burkholderiales</taxon>
        <taxon>Alcaligenaceae</taxon>
        <taxon>Castellaniella</taxon>
    </lineage>
</organism>
<dbReference type="CDD" id="cd03223">
    <property type="entry name" value="ABCD_peroxisomal_ALDP"/>
    <property type="match status" value="1"/>
</dbReference>
<evidence type="ECO:0000259" key="10">
    <source>
        <dbReference type="PROSITE" id="PS50893"/>
    </source>
</evidence>
<evidence type="ECO:0000256" key="1">
    <source>
        <dbReference type="ARBA" id="ARBA00004651"/>
    </source>
</evidence>
<dbReference type="GO" id="GO:0016887">
    <property type="term" value="F:ATP hydrolysis activity"/>
    <property type="evidence" value="ECO:0007669"/>
    <property type="project" value="InterPro"/>
</dbReference>
<feature type="domain" description="ABC transmembrane type-1" evidence="11">
    <location>
        <begin position="59"/>
        <end position="358"/>
    </location>
</feature>
<dbReference type="PANTHER" id="PTHR11384:SF59">
    <property type="entry name" value="LYSOSOMAL COBALAMIN TRANSPORTER ABCD4"/>
    <property type="match status" value="1"/>
</dbReference>
<dbReference type="SUPFAM" id="SSF90123">
    <property type="entry name" value="ABC transporter transmembrane region"/>
    <property type="match status" value="1"/>
</dbReference>
<evidence type="ECO:0000256" key="2">
    <source>
        <dbReference type="ARBA" id="ARBA00022448"/>
    </source>
</evidence>
<feature type="transmembrane region" description="Helical" evidence="9">
    <location>
        <begin position="12"/>
        <end position="35"/>
    </location>
</feature>
<dbReference type="Pfam" id="PF06472">
    <property type="entry name" value="ABC_membrane_2"/>
    <property type="match status" value="1"/>
</dbReference>
<dbReference type="GO" id="GO:0005886">
    <property type="term" value="C:plasma membrane"/>
    <property type="evidence" value="ECO:0007669"/>
    <property type="project" value="UniProtKB-SubCell"/>
</dbReference>
<feature type="transmembrane region" description="Helical" evidence="9">
    <location>
        <begin position="299"/>
        <end position="317"/>
    </location>
</feature>
<dbReference type="SUPFAM" id="SSF52540">
    <property type="entry name" value="P-loop containing nucleoside triphosphate hydrolases"/>
    <property type="match status" value="1"/>
</dbReference>
<dbReference type="Pfam" id="PF00005">
    <property type="entry name" value="ABC_tran"/>
    <property type="match status" value="1"/>
</dbReference>
<keyword evidence="4 9" id="KW-0812">Transmembrane</keyword>
<feature type="transmembrane region" description="Helical" evidence="9">
    <location>
        <begin position="179"/>
        <end position="199"/>
    </location>
</feature>
<feature type="domain" description="ABC transporter" evidence="10">
    <location>
        <begin position="391"/>
        <end position="595"/>
    </location>
</feature>
<gene>
    <name evidence="12" type="ORF">ABRZ09_13370</name>
</gene>
<dbReference type="GO" id="GO:0140359">
    <property type="term" value="F:ABC-type transporter activity"/>
    <property type="evidence" value="ECO:0007669"/>
    <property type="project" value="InterPro"/>
</dbReference>
<feature type="transmembrane region" description="Helical" evidence="9">
    <location>
        <begin position="97"/>
        <end position="114"/>
    </location>
</feature>
<dbReference type="PROSITE" id="PS00211">
    <property type="entry name" value="ABC_TRANSPORTER_1"/>
    <property type="match status" value="1"/>
</dbReference>
<dbReference type="InterPro" id="IPR036640">
    <property type="entry name" value="ABC1_TM_sf"/>
</dbReference>
<feature type="transmembrane region" description="Helical" evidence="9">
    <location>
        <begin position="211"/>
        <end position="233"/>
    </location>
</feature>
<dbReference type="Gene3D" id="1.20.1560.10">
    <property type="entry name" value="ABC transporter type 1, transmembrane domain"/>
    <property type="match status" value="1"/>
</dbReference>
<keyword evidence="7 9" id="KW-1133">Transmembrane helix</keyword>
<dbReference type="AlphaFoldDB" id="A0AB39D8J2"/>
<protein>
    <submittedName>
        <fullName evidence="12">ABC transporter ATP-binding protein/permease</fullName>
    </submittedName>
</protein>
<comment type="subcellular location">
    <subcellularLocation>
        <location evidence="1">Cell membrane</location>
        <topology evidence="1">Multi-pass membrane protein</topology>
    </subcellularLocation>
</comment>
<sequence>MQWQDALIESGLWLAKAYALTLLFGAATVWGLMRFTHWGRQFRRLSAGYFSPRRSWKPLAGVALILLLTLAAVRLDVLFSNWYNTMYSALQELDEPGFWAAMLLFSLLAAVHVIRSLFDFYVQQAFVVHWREWLNEQLLSRWMQGQAYYRSQSLSHLADNPDQRIQQDITNFAQSSMTLAVGLINALVSTIAFTVILWNLSGPMTVLGYEIPRAMVFLVFIYVFLATLLAIWIGKPLIRLNFLNEKLNADYRYALVRVREYAESIAFYRGERVEGRTLRNGFAQVIGNAWDIIHRSLKFLGFNFVVTQTAVVFPFILQSARFFSKQISLGDLIQTAQAFGRLQDNLSFFRNVYDSFATYRATLERLAGFDDAIDAARAMELPRTHQDGSRLALLGLNVNRPDGQTLIRDLNLEVAPGQPLLVRGPSGAGKTTLLRTIAGIWPHGSGEIIRPDASALFLAQKPYLPLGTLRQALHYPQPADNVPPGEDEAILDRVQLGHLRDRLDTEDDWSRILSLGEQQRLAFGRLLIARPQAAFLDEATSAMDEGLEDAMYRLLREQLPDARVISVGHRSTLRRHHGAELSLQGESGGWTLNPIE</sequence>
<evidence type="ECO:0000256" key="6">
    <source>
        <dbReference type="ARBA" id="ARBA00022840"/>
    </source>
</evidence>
<keyword evidence="2" id="KW-0813">Transport</keyword>
<keyword evidence="3" id="KW-1003">Cell membrane</keyword>
<dbReference type="InterPro" id="IPR017871">
    <property type="entry name" value="ABC_transporter-like_CS"/>
</dbReference>
<name>A0AB39D8J2_9BURK</name>
<proteinExistence type="predicted"/>
<dbReference type="RefSeq" id="WP_368646953.1">
    <property type="nucleotide sequence ID" value="NZ_CP158255.1"/>
</dbReference>
<evidence type="ECO:0000256" key="5">
    <source>
        <dbReference type="ARBA" id="ARBA00022741"/>
    </source>
</evidence>
<dbReference type="Gene3D" id="3.40.50.300">
    <property type="entry name" value="P-loop containing nucleotide triphosphate hydrolases"/>
    <property type="match status" value="1"/>
</dbReference>